<reference evidence="2 3" key="2">
    <citation type="submission" date="2019-01" db="EMBL/GenBank/DDBJ databases">
        <title>The decoding of complex shrimp genome reveals the adaptation for benthos swimmer, frequently molting mechanism and breeding impact on genome.</title>
        <authorList>
            <person name="Sun Y."/>
            <person name="Gao Y."/>
            <person name="Yu Y."/>
        </authorList>
    </citation>
    <scope>NUCLEOTIDE SEQUENCE [LARGE SCALE GENOMIC DNA]</scope>
    <source>
        <tissue evidence="2">Muscle</tissue>
    </source>
</reference>
<keyword evidence="2" id="KW-0548">Nucleotidyltransferase</keyword>
<sequence length="567" mass="64256">MTWSLHSYLASDHFAVTVTIDTPRIPSPPPTLKWKANWHLYTQSMETWACSFDPPNNIDQLESEIVQAIHIAANQTIPLTTPTTHHRNHWFYDERVKELRHRLLILHKTLHKHPSPELLQTYRKAIPLIREEIQEIKTNKWLEWCESLNVHTSLHDLWRRLNIVAGKFKSQAHHPQPKTEADALLTTFVTRSNTSQLPLSTRNRLAALSPQRDADIQQALQETAESDEPFTQQEVKQALKINTNTAPGLDNISYSMLNHLGPEALSQLHLLFNKSLAAGRLPTSWKVAVIQPIPKTGQPTSYKPISLLSCLAHFHKDTLTQPKALCNLDHFTCVSEDVQLLVSNPEIVTIFTDGSVELHTGRAGSACICGDYTYTRRISNNSSILQAELFAIKGAFTHALRLPQDSIYILTDSLSASLQKRPLDDNTQLITLALFKIQQLSDQGKSIHFQLIPSHAGISQNDLADLAAKDSLRHSHVTTVRLSISHIKKLAKKASFQVSNIQHLVWVQAGSPSVLWYKTVTDYQPTIIPRSMTRSNATMLHRLRLGYRCHWEIAQRFPRVSTLPRHC</sequence>
<dbReference type="CDD" id="cd09276">
    <property type="entry name" value="Rnase_HI_RT_non_LTR"/>
    <property type="match status" value="1"/>
</dbReference>
<dbReference type="Gene3D" id="3.30.420.10">
    <property type="entry name" value="Ribonuclease H-like superfamily/Ribonuclease H"/>
    <property type="match status" value="1"/>
</dbReference>
<dbReference type="OrthoDB" id="6377262at2759"/>
<evidence type="ECO:0000313" key="3">
    <source>
        <dbReference type="Proteomes" id="UP000283509"/>
    </source>
</evidence>
<dbReference type="InterPro" id="IPR002156">
    <property type="entry name" value="RNaseH_domain"/>
</dbReference>
<name>A0A423TRL6_PENVA</name>
<organism evidence="2 3">
    <name type="scientific">Penaeus vannamei</name>
    <name type="common">Whiteleg shrimp</name>
    <name type="synonym">Litopenaeus vannamei</name>
    <dbReference type="NCBI Taxonomy" id="6689"/>
    <lineage>
        <taxon>Eukaryota</taxon>
        <taxon>Metazoa</taxon>
        <taxon>Ecdysozoa</taxon>
        <taxon>Arthropoda</taxon>
        <taxon>Crustacea</taxon>
        <taxon>Multicrustacea</taxon>
        <taxon>Malacostraca</taxon>
        <taxon>Eumalacostraca</taxon>
        <taxon>Eucarida</taxon>
        <taxon>Decapoda</taxon>
        <taxon>Dendrobranchiata</taxon>
        <taxon>Penaeoidea</taxon>
        <taxon>Penaeidae</taxon>
        <taxon>Penaeus</taxon>
    </lineage>
</organism>
<keyword evidence="2" id="KW-0808">Transferase</keyword>
<keyword evidence="3" id="KW-1185">Reference proteome</keyword>
<dbReference type="SUPFAM" id="SSF53098">
    <property type="entry name" value="Ribonuclease H-like"/>
    <property type="match status" value="1"/>
</dbReference>
<evidence type="ECO:0000259" key="1">
    <source>
        <dbReference type="PROSITE" id="PS50879"/>
    </source>
</evidence>
<accession>A0A423TRL6</accession>
<dbReference type="GO" id="GO:0004523">
    <property type="term" value="F:RNA-DNA hybrid ribonuclease activity"/>
    <property type="evidence" value="ECO:0007669"/>
    <property type="project" value="InterPro"/>
</dbReference>
<dbReference type="Pfam" id="PF00075">
    <property type="entry name" value="RNase_H"/>
    <property type="match status" value="1"/>
</dbReference>
<gene>
    <name evidence="2" type="ORF">C7M84_002195</name>
</gene>
<reference evidence="2 3" key="1">
    <citation type="submission" date="2018-04" db="EMBL/GenBank/DDBJ databases">
        <authorList>
            <person name="Zhang X."/>
            <person name="Yuan J."/>
            <person name="Li F."/>
            <person name="Xiang J."/>
        </authorList>
    </citation>
    <scope>NUCLEOTIDE SEQUENCE [LARGE SCALE GENOMIC DNA]</scope>
    <source>
        <tissue evidence="2">Muscle</tissue>
    </source>
</reference>
<dbReference type="STRING" id="6689.A0A423TRL6"/>
<dbReference type="EMBL" id="QCYY01001292">
    <property type="protein sequence ID" value="ROT79096.1"/>
    <property type="molecule type" value="Genomic_DNA"/>
</dbReference>
<dbReference type="GO" id="GO:0003964">
    <property type="term" value="F:RNA-directed DNA polymerase activity"/>
    <property type="evidence" value="ECO:0007669"/>
    <property type="project" value="UniProtKB-KW"/>
</dbReference>
<dbReference type="GO" id="GO:0003676">
    <property type="term" value="F:nucleic acid binding"/>
    <property type="evidence" value="ECO:0007669"/>
    <property type="project" value="InterPro"/>
</dbReference>
<protein>
    <submittedName>
        <fullName evidence="2">Putative RNA-directed DNA polymerase from mobile element jockey-like</fullName>
    </submittedName>
</protein>
<dbReference type="InterPro" id="IPR036397">
    <property type="entry name" value="RNaseH_sf"/>
</dbReference>
<dbReference type="PANTHER" id="PTHR19446">
    <property type="entry name" value="REVERSE TRANSCRIPTASES"/>
    <property type="match status" value="1"/>
</dbReference>
<dbReference type="Proteomes" id="UP000283509">
    <property type="component" value="Unassembled WGS sequence"/>
</dbReference>
<feature type="domain" description="RNase H type-1" evidence="1">
    <location>
        <begin position="344"/>
        <end position="473"/>
    </location>
</feature>
<dbReference type="PROSITE" id="PS50879">
    <property type="entry name" value="RNASE_H_1"/>
    <property type="match status" value="1"/>
</dbReference>
<dbReference type="InterPro" id="IPR012337">
    <property type="entry name" value="RNaseH-like_sf"/>
</dbReference>
<keyword evidence="2" id="KW-0695">RNA-directed DNA polymerase</keyword>
<evidence type="ECO:0000313" key="2">
    <source>
        <dbReference type="EMBL" id="ROT79096.1"/>
    </source>
</evidence>
<proteinExistence type="predicted"/>
<comment type="caution">
    <text evidence="2">The sequence shown here is derived from an EMBL/GenBank/DDBJ whole genome shotgun (WGS) entry which is preliminary data.</text>
</comment>
<dbReference type="AlphaFoldDB" id="A0A423TRL6"/>